<dbReference type="PIRSF" id="PIRSF006288">
    <property type="entry name" value="PII_uridyltransf"/>
    <property type="match status" value="1"/>
</dbReference>
<dbReference type="SUPFAM" id="SSF55021">
    <property type="entry name" value="ACT-like"/>
    <property type="match status" value="2"/>
</dbReference>
<gene>
    <name evidence="7 11" type="primary">glnD</name>
    <name evidence="11" type="ORF">EGY25_06985</name>
</gene>
<dbReference type="InterPro" id="IPR013546">
    <property type="entry name" value="PII_UdlTrfase/GS_AdlTrfase"/>
</dbReference>
<dbReference type="GO" id="GO:0008081">
    <property type="term" value="F:phosphoric diester hydrolase activity"/>
    <property type="evidence" value="ECO:0007669"/>
    <property type="project" value="UniProtKB-UniRule"/>
</dbReference>
<dbReference type="EC" id="2.7.7.59" evidence="7"/>
<dbReference type="InterPro" id="IPR045865">
    <property type="entry name" value="ACT-like_dom_sf"/>
</dbReference>
<keyword evidence="4 7" id="KW-0378">Hydrolase</keyword>
<keyword evidence="12" id="KW-1185">Reference proteome</keyword>
<dbReference type="RefSeq" id="WP_135194302.1">
    <property type="nucleotide sequence ID" value="NZ_SPVH01000006.1"/>
</dbReference>
<dbReference type="NCBIfam" id="TIGR01693">
    <property type="entry name" value="UTase_glnD"/>
    <property type="match status" value="1"/>
</dbReference>
<dbReference type="GO" id="GO:0006808">
    <property type="term" value="P:regulation of nitrogen utilization"/>
    <property type="evidence" value="ECO:0007669"/>
    <property type="project" value="UniProtKB-UniRule"/>
</dbReference>
<keyword evidence="3" id="KW-0677">Repeat</keyword>
<feature type="domain" description="ACT" evidence="9">
    <location>
        <begin position="679"/>
        <end position="761"/>
    </location>
</feature>
<feature type="domain" description="ACT" evidence="9">
    <location>
        <begin position="789"/>
        <end position="868"/>
    </location>
</feature>
<dbReference type="EMBL" id="SPVH01000006">
    <property type="protein sequence ID" value="TFW11809.1"/>
    <property type="molecule type" value="Genomic_DNA"/>
</dbReference>
<name>A0A4Y9RW25_9CAUL</name>
<accession>A0A4Y9RW25</accession>
<dbReference type="GO" id="GO:0008773">
    <property type="term" value="F:[protein-PII] uridylyltransferase activity"/>
    <property type="evidence" value="ECO:0007669"/>
    <property type="project" value="UniProtKB-UniRule"/>
</dbReference>
<dbReference type="SMART" id="SM00471">
    <property type="entry name" value="HDc"/>
    <property type="match status" value="1"/>
</dbReference>
<organism evidence="11 12">
    <name type="scientific">Brevundimonas intermedia</name>
    <dbReference type="NCBI Taxonomy" id="74315"/>
    <lineage>
        <taxon>Bacteria</taxon>
        <taxon>Pseudomonadati</taxon>
        <taxon>Pseudomonadota</taxon>
        <taxon>Alphaproteobacteria</taxon>
        <taxon>Caulobacterales</taxon>
        <taxon>Caulobacteraceae</taxon>
        <taxon>Brevundimonas</taxon>
    </lineage>
</organism>
<dbReference type="InterPro" id="IPR002912">
    <property type="entry name" value="ACT_dom"/>
</dbReference>
<keyword evidence="6 7" id="KW-0511">Multifunctional enzyme</keyword>
<keyword evidence="2 7" id="KW-0548">Nucleotidyltransferase</keyword>
<dbReference type="PANTHER" id="PTHR47320">
    <property type="entry name" value="BIFUNCTIONAL URIDYLYLTRANSFERASE/URIDYLYL-REMOVING ENZYME"/>
    <property type="match status" value="1"/>
</dbReference>
<comment type="caution">
    <text evidence="11">The sequence shown here is derived from an EMBL/GenBank/DDBJ whole genome shotgun (WGS) entry which is preliminary data.</text>
</comment>
<dbReference type="SUPFAM" id="SSF81891">
    <property type="entry name" value="Poly A polymerase C-terminal region-like"/>
    <property type="match status" value="1"/>
</dbReference>
<proteinExistence type="inferred from homology"/>
<comment type="catalytic activity">
    <reaction evidence="7">
        <text>[protein-PII]-L-tyrosine + UTP = [protein-PII]-uridylyl-L-tyrosine + diphosphate</text>
        <dbReference type="Rhea" id="RHEA:13673"/>
        <dbReference type="Rhea" id="RHEA-COMP:12147"/>
        <dbReference type="Rhea" id="RHEA-COMP:12148"/>
        <dbReference type="ChEBI" id="CHEBI:33019"/>
        <dbReference type="ChEBI" id="CHEBI:46398"/>
        <dbReference type="ChEBI" id="CHEBI:46858"/>
        <dbReference type="ChEBI" id="CHEBI:90602"/>
        <dbReference type="EC" id="2.7.7.59"/>
    </reaction>
</comment>
<evidence type="ECO:0000256" key="4">
    <source>
        <dbReference type="ARBA" id="ARBA00022801"/>
    </source>
</evidence>
<dbReference type="Gene3D" id="1.10.3090.10">
    <property type="entry name" value="cca-adding enzyme, domain 2"/>
    <property type="match status" value="1"/>
</dbReference>
<dbReference type="Pfam" id="PF01966">
    <property type="entry name" value="HD"/>
    <property type="match status" value="1"/>
</dbReference>
<feature type="region of interest" description="Uridylyltransferase" evidence="7">
    <location>
        <begin position="1"/>
        <end position="359"/>
    </location>
</feature>
<dbReference type="PANTHER" id="PTHR47320:SF1">
    <property type="entry name" value="BIFUNCTIONAL URIDYLYLTRANSFERASE_URIDYLYL-REMOVING ENZYME"/>
    <property type="match status" value="1"/>
</dbReference>
<dbReference type="Gene3D" id="3.30.70.260">
    <property type="match status" value="2"/>
</dbReference>
<feature type="region of interest" description="Disordered" evidence="8">
    <location>
        <begin position="863"/>
        <end position="900"/>
    </location>
</feature>
<dbReference type="PROSITE" id="PS51831">
    <property type="entry name" value="HD"/>
    <property type="match status" value="1"/>
</dbReference>
<evidence type="ECO:0000259" key="9">
    <source>
        <dbReference type="PROSITE" id="PS51671"/>
    </source>
</evidence>
<dbReference type="InterPro" id="IPR043519">
    <property type="entry name" value="NT_sf"/>
</dbReference>
<dbReference type="CDD" id="cd04899">
    <property type="entry name" value="ACT_ACR-UUR-like_2"/>
    <property type="match status" value="1"/>
</dbReference>
<comment type="function">
    <text evidence="7">Modifies, by uridylylation and deuridylylation, the PII regulatory proteins (GlnB and homologs), in response to the nitrogen status of the cell that GlnD senses through the glutamine level. Under low glutamine levels, catalyzes the conversion of the PII proteins and UTP to PII-UMP and PPi, while under higher glutamine levels, GlnD hydrolyzes PII-UMP to PII and UMP (deuridylylation). Thus, controls uridylylation state and activity of the PII proteins, and plays an important role in the regulation of nitrogen metabolism.</text>
</comment>
<dbReference type="InterPro" id="IPR003607">
    <property type="entry name" value="HD/PDEase_dom"/>
</dbReference>
<dbReference type="CDD" id="cd00077">
    <property type="entry name" value="HDc"/>
    <property type="match status" value="1"/>
</dbReference>
<dbReference type="EC" id="3.1.4.-" evidence="7"/>
<dbReference type="HAMAP" id="MF_00277">
    <property type="entry name" value="PII_uridylyl_transf"/>
    <property type="match status" value="1"/>
</dbReference>
<evidence type="ECO:0000256" key="2">
    <source>
        <dbReference type="ARBA" id="ARBA00022695"/>
    </source>
</evidence>
<comment type="catalytic activity">
    <reaction evidence="7">
        <text>[protein-PII]-uridylyl-L-tyrosine + H2O = [protein-PII]-L-tyrosine + UMP + H(+)</text>
        <dbReference type="Rhea" id="RHEA:48600"/>
        <dbReference type="Rhea" id="RHEA-COMP:12147"/>
        <dbReference type="Rhea" id="RHEA-COMP:12148"/>
        <dbReference type="ChEBI" id="CHEBI:15377"/>
        <dbReference type="ChEBI" id="CHEBI:15378"/>
        <dbReference type="ChEBI" id="CHEBI:46858"/>
        <dbReference type="ChEBI" id="CHEBI:57865"/>
        <dbReference type="ChEBI" id="CHEBI:90602"/>
    </reaction>
</comment>
<evidence type="ECO:0000256" key="3">
    <source>
        <dbReference type="ARBA" id="ARBA00022737"/>
    </source>
</evidence>
<evidence type="ECO:0000256" key="1">
    <source>
        <dbReference type="ARBA" id="ARBA00022679"/>
    </source>
</evidence>
<comment type="similarity">
    <text evidence="7">Belongs to the GlnD family.</text>
</comment>
<dbReference type="InterPro" id="IPR006674">
    <property type="entry name" value="HD_domain"/>
</dbReference>
<comment type="cofactor">
    <cofactor evidence="7">
        <name>Mg(2+)</name>
        <dbReference type="ChEBI" id="CHEBI:18420"/>
    </cofactor>
</comment>
<evidence type="ECO:0000256" key="5">
    <source>
        <dbReference type="ARBA" id="ARBA00022842"/>
    </source>
</evidence>
<comment type="activity regulation">
    <text evidence="7">Uridylyltransferase (UTase) activity is inhibited by glutamine, while glutamine activates uridylyl-removing (UR) activity.</text>
</comment>
<evidence type="ECO:0000256" key="8">
    <source>
        <dbReference type="SAM" id="MobiDB-lite"/>
    </source>
</evidence>
<keyword evidence="5 7" id="KW-0460">Magnesium</keyword>
<keyword evidence="1 7" id="KW-0808">Transferase</keyword>
<dbReference type="InterPro" id="IPR010043">
    <property type="entry name" value="UTase/UR"/>
</dbReference>
<evidence type="ECO:0000313" key="12">
    <source>
        <dbReference type="Proteomes" id="UP000298216"/>
    </source>
</evidence>
<dbReference type="CDD" id="cd04873">
    <property type="entry name" value="ACT_UUR-ACR-like"/>
    <property type="match status" value="1"/>
</dbReference>
<evidence type="ECO:0000313" key="11">
    <source>
        <dbReference type="EMBL" id="TFW11809.1"/>
    </source>
</evidence>
<sequence>MTVSPSLDDRLDEAARAGDPRAAVSVVLRETYDAARARAERKLDGGMKGRDVARLYATAADDMLASLWRVATQVLFPVSAVESERLSLVAVGGYGRGVLGPYSDLDLLFLRPAKATPRGESVIQFVLYVLWDLGIKVGPAVRSVEECLTLSRTDMTVRTTLLEARHLAGDERLSDLMIGRFREMVSKSDPRPFIAAKLEERAVRHQKAGVTRYKVEPNVKDGKGGLRDLNTLYWIARSLAPDSRLGATVMDEMFTSRERRASDDAFDFLWRVRIHLHLIAGRAEEKLTFDMQPEVARRMGWQGRGDEPAVERFMRRYFLVARDVGALTRAMSAKLEARHQKTAQGLSRLMTPFRPARRKMEVEGFWVDQGRLSVEGPEVFAADPVKLLTLFVCADRHDLDLHPDAFSAVTRSLSLVTPRLRRDPAATRAFLDILAHGQRPYRVLTIMNETGLLGRFLPEWGRIVGQTQFNMYHAYTVDEHTLQAIGIINDIARGKLKDDHPLATEIVQLISDMEALMLGMLLHDVGKGGERGQLEDGAIAARRACERLGVDPRRIELVVWLVRSHLALSDYAQKRDLSDPATIRAFAELVGDPERLRMLLVLTVADIRAVGPGVWNGWKGQLMRTLYNQVAGLFRGEDVAREDPLAEHPALVERARQTGAAAEAAPTAPVAGLAVQTTEISIAAADRPGLFADLAQTMAALGADVTDARVATLDGVVLDVFRVQDGAGLPYGQAEPRRLKTLVEALEKAARGDGRIGQAPDPTGNARKAAFEVRPVVMVDHHASEVATVVEVSCADRPGLLAALSRVFNDEGLNIRSAHVASYGERAVDSFYVVDGKGRKIASEQRIAELRTALEAVLDSRAPAPAGRKVASARASARDVSDLGRRSPRAKPVSPGEQAR</sequence>
<dbReference type="OrthoDB" id="9758038at2"/>
<comment type="caution">
    <text evidence="7">Lacks conserved residue(s) required for the propagation of feature annotation.</text>
</comment>
<dbReference type="Gene3D" id="3.30.460.10">
    <property type="entry name" value="Beta Polymerase, domain 2"/>
    <property type="match status" value="1"/>
</dbReference>
<dbReference type="Proteomes" id="UP000298216">
    <property type="component" value="Unassembled WGS sequence"/>
</dbReference>
<evidence type="ECO:0000259" key="10">
    <source>
        <dbReference type="PROSITE" id="PS51831"/>
    </source>
</evidence>
<feature type="domain" description="HD" evidence="10">
    <location>
        <begin position="477"/>
        <end position="599"/>
    </location>
</feature>
<comment type="domain">
    <text evidence="7">Has four distinct domains: an N-terminal nucleotidyltransferase (NT) domain responsible for UTase activity, a central HD domain that encodes UR activity, and two C-terminal ACT domains that seem to have a role in glutamine sensing.</text>
</comment>
<dbReference type="Pfam" id="PF08335">
    <property type="entry name" value="GlnD_UR_UTase"/>
    <property type="match status" value="1"/>
</dbReference>
<evidence type="ECO:0000256" key="6">
    <source>
        <dbReference type="ARBA" id="ARBA00023268"/>
    </source>
</evidence>
<dbReference type="SUPFAM" id="SSF81301">
    <property type="entry name" value="Nucleotidyltransferase"/>
    <property type="match status" value="1"/>
</dbReference>
<dbReference type="PROSITE" id="PS51671">
    <property type="entry name" value="ACT"/>
    <property type="match status" value="2"/>
</dbReference>
<reference evidence="11 12" key="1">
    <citation type="submission" date="2019-03" db="EMBL/GenBank/DDBJ databases">
        <title>Draft genome of Brevundimonas sp. a heavy metal resistant soil bacteria.</title>
        <authorList>
            <person name="Soto J."/>
        </authorList>
    </citation>
    <scope>NUCLEOTIDE SEQUENCE [LARGE SCALE GENOMIC DNA]</scope>
    <source>
        <strain evidence="11 12">B-10</strain>
    </source>
</reference>
<feature type="compositionally biased region" description="Basic and acidic residues" evidence="8">
    <location>
        <begin position="876"/>
        <end position="885"/>
    </location>
</feature>
<dbReference type="AlphaFoldDB" id="A0A4Y9RW25"/>
<evidence type="ECO:0000256" key="7">
    <source>
        <dbReference type="HAMAP-Rule" id="MF_00277"/>
    </source>
</evidence>
<dbReference type="SUPFAM" id="SSF81593">
    <property type="entry name" value="Nucleotidyltransferase substrate binding subunit/domain"/>
    <property type="match status" value="1"/>
</dbReference>
<dbReference type="Pfam" id="PF01842">
    <property type="entry name" value="ACT"/>
    <property type="match status" value="1"/>
</dbReference>
<dbReference type="CDD" id="cd05401">
    <property type="entry name" value="NT_GlnE_GlnD_like"/>
    <property type="match status" value="1"/>
</dbReference>
<protein>
    <recommendedName>
        <fullName evidence="7">Bifunctional uridylyltransferase/uridylyl-removing enzyme</fullName>
        <shortName evidence="7">UTase/UR</shortName>
    </recommendedName>
    <alternativeName>
        <fullName evidence="7">Bifunctional [protein-PII] modification enzyme</fullName>
    </alternativeName>
    <alternativeName>
        <fullName evidence="7">Bifunctional nitrogen sensor protein</fullName>
    </alternativeName>
    <domain>
        <recommendedName>
            <fullName evidence="7">[Protein-PII] uridylyltransferase</fullName>
            <shortName evidence="7">PII uridylyltransferase</shortName>
            <shortName evidence="7">UTase</shortName>
            <ecNumber evidence="7">2.7.7.59</ecNumber>
        </recommendedName>
    </domain>
    <domain>
        <recommendedName>
            <fullName evidence="7">[Protein-PII]-UMP uridylyl-removing enzyme</fullName>
            <shortName evidence="7">UR</shortName>
            <ecNumber evidence="7">3.1.4.-</ecNumber>
        </recommendedName>
    </domain>
</protein>